<proteinExistence type="predicted"/>
<keyword evidence="1" id="KW-0677">Repeat</keyword>
<organism evidence="4 5">
    <name type="scientific">Drosophila rubida</name>
    <dbReference type="NCBI Taxonomy" id="30044"/>
    <lineage>
        <taxon>Eukaryota</taxon>
        <taxon>Metazoa</taxon>
        <taxon>Ecdysozoa</taxon>
        <taxon>Arthropoda</taxon>
        <taxon>Hexapoda</taxon>
        <taxon>Insecta</taxon>
        <taxon>Pterygota</taxon>
        <taxon>Neoptera</taxon>
        <taxon>Endopterygota</taxon>
        <taxon>Diptera</taxon>
        <taxon>Brachycera</taxon>
        <taxon>Muscomorpha</taxon>
        <taxon>Ephydroidea</taxon>
        <taxon>Drosophilidae</taxon>
        <taxon>Drosophila</taxon>
    </lineage>
</organism>
<dbReference type="GO" id="GO:0070531">
    <property type="term" value="C:BRCA1-A complex"/>
    <property type="evidence" value="ECO:0007669"/>
    <property type="project" value="TreeGrafter"/>
</dbReference>
<evidence type="ECO:0000256" key="2">
    <source>
        <dbReference type="ARBA" id="ARBA00023043"/>
    </source>
</evidence>
<dbReference type="GO" id="GO:0085020">
    <property type="term" value="P:protein K6-linked ubiquitination"/>
    <property type="evidence" value="ECO:0007669"/>
    <property type="project" value="TreeGrafter"/>
</dbReference>
<dbReference type="PROSITE" id="PS50297">
    <property type="entry name" value="ANK_REP_REGION"/>
    <property type="match status" value="2"/>
</dbReference>
<dbReference type="PROSITE" id="PS50088">
    <property type="entry name" value="ANK_REPEAT"/>
    <property type="match status" value="2"/>
</dbReference>
<feature type="repeat" description="ANK" evidence="3">
    <location>
        <begin position="70"/>
        <end position="102"/>
    </location>
</feature>
<keyword evidence="2 3" id="KW-0040">ANK repeat</keyword>
<dbReference type="PANTHER" id="PTHR24171">
    <property type="entry name" value="ANKYRIN REPEAT DOMAIN-CONTAINING PROTEIN 39-RELATED"/>
    <property type="match status" value="1"/>
</dbReference>
<protein>
    <recommendedName>
        <fullName evidence="6">Myotrophin</fullName>
    </recommendedName>
</protein>
<dbReference type="InterPro" id="IPR002110">
    <property type="entry name" value="Ankyrin_rpt"/>
</dbReference>
<gene>
    <name evidence="4" type="ORF">KR093_005924</name>
</gene>
<comment type="caution">
    <text evidence="4">The sequence shown here is derived from an EMBL/GenBank/DDBJ whole genome shotgun (WGS) entry which is preliminary data.</text>
</comment>
<dbReference type="PANTHER" id="PTHR24171:SF8">
    <property type="entry name" value="BRCA1-ASSOCIATED RING DOMAIN PROTEIN 1"/>
    <property type="match status" value="1"/>
</dbReference>
<dbReference type="EMBL" id="JAJJHW010001127">
    <property type="protein sequence ID" value="KAH8377558.1"/>
    <property type="molecule type" value="Genomic_DNA"/>
</dbReference>
<evidence type="ECO:0000256" key="3">
    <source>
        <dbReference type="PROSITE-ProRule" id="PRU00023"/>
    </source>
</evidence>
<dbReference type="Pfam" id="PF12796">
    <property type="entry name" value="Ank_2"/>
    <property type="match status" value="1"/>
</dbReference>
<dbReference type="AlphaFoldDB" id="A0AAD4K4V9"/>
<dbReference type="InterPro" id="IPR036770">
    <property type="entry name" value="Ankyrin_rpt-contain_sf"/>
</dbReference>
<name>A0AAD4K4V9_9MUSC</name>
<evidence type="ECO:0000313" key="5">
    <source>
        <dbReference type="Proteomes" id="UP001200034"/>
    </source>
</evidence>
<keyword evidence="5" id="KW-1185">Reference proteome</keyword>
<dbReference type="PRINTS" id="PR01415">
    <property type="entry name" value="ANKYRIN"/>
</dbReference>
<accession>A0AAD4K4V9</accession>
<evidence type="ECO:0000313" key="4">
    <source>
        <dbReference type="EMBL" id="KAH8377558.1"/>
    </source>
</evidence>
<dbReference type="Proteomes" id="UP001200034">
    <property type="component" value="Unassembled WGS sequence"/>
</dbReference>
<reference evidence="4" key="1">
    <citation type="journal article" date="2021" name="Mol. Ecol. Resour.">
        <title>Phylogenomic analyses of the genus Drosophila reveals genomic signals of climate adaptation.</title>
        <authorList>
            <person name="Li F."/>
            <person name="Rane R.V."/>
            <person name="Luria V."/>
            <person name="Xiong Z."/>
            <person name="Chen J."/>
            <person name="Li Z."/>
            <person name="Catullo R.A."/>
            <person name="Griffin P.C."/>
            <person name="Schiffer M."/>
            <person name="Pearce S."/>
            <person name="Lee S.F."/>
            <person name="McElroy K."/>
            <person name="Stocker A."/>
            <person name="Shirriffs J."/>
            <person name="Cockerell F."/>
            <person name="Coppin C."/>
            <person name="Sgro C.M."/>
            <person name="Karger A."/>
            <person name="Cain J.W."/>
            <person name="Weber J.A."/>
            <person name="Santpere G."/>
            <person name="Kirschner M.W."/>
            <person name="Hoffmann A.A."/>
            <person name="Oakeshott J.G."/>
            <person name="Zhang G."/>
        </authorList>
    </citation>
    <scope>NUCLEOTIDE SEQUENCE</scope>
    <source>
        <strain evidence="4">BGI-SZ-2011g</strain>
    </source>
</reference>
<dbReference type="SMART" id="SM00248">
    <property type="entry name" value="ANK"/>
    <property type="match status" value="2"/>
</dbReference>
<evidence type="ECO:0008006" key="6">
    <source>
        <dbReference type="Google" id="ProtNLM"/>
    </source>
</evidence>
<dbReference type="Gene3D" id="1.25.40.20">
    <property type="entry name" value="Ankyrin repeat-containing domain"/>
    <property type="match status" value="1"/>
</dbReference>
<evidence type="ECO:0000256" key="1">
    <source>
        <dbReference type="ARBA" id="ARBA00022737"/>
    </source>
</evidence>
<sequence>MSEDNYEKVIWTIKNGELEAVQSTFSNDSQKVNDEIKGRFPIHYAADFGQLNVLKFLIKLGADVNKKDKHGITPLLAAVWEGHTNCVEYLLEKGADKNGATPDGQSYVDVAEKDEIKKLLLKE</sequence>
<dbReference type="SUPFAM" id="SSF48403">
    <property type="entry name" value="Ankyrin repeat"/>
    <property type="match status" value="1"/>
</dbReference>
<dbReference type="GO" id="GO:0004842">
    <property type="term" value="F:ubiquitin-protein transferase activity"/>
    <property type="evidence" value="ECO:0007669"/>
    <property type="project" value="TreeGrafter"/>
</dbReference>
<feature type="repeat" description="ANK" evidence="3">
    <location>
        <begin position="37"/>
        <end position="69"/>
    </location>
</feature>
<dbReference type="GO" id="GO:0031436">
    <property type="term" value="C:BRCA1-BARD1 complex"/>
    <property type="evidence" value="ECO:0007669"/>
    <property type="project" value="TreeGrafter"/>
</dbReference>